<protein>
    <submittedName>
        <fullName evidence="1">Uncharacterized protein</fullName>
    </submittedName>
</protein>
<sequence length="766" mass="85779">MNKGDLQFINDKVLPSGVNVYSECDLPGYEDYYVNKHDDFVPMMDTIFGIKPETVNAYQDTVTTYNVAMSKYSTVELQPTQTMLPMRAFQSTWFGVWKYHKVMVTSGHTLVNMLLQRENNLLVPGIVEKKHEKAKAIISTFSLGDTNCEKLQCWTNHYMYYKGLFLTDKGLNMQSDISVEGSAMVQSYLIDTFDDMKILYIHNWDDYSTTQNVKFTMPSIVGMTIKDLLDNRRVYSASSNGDLIINLGPNDLRIFLINEPLKPFVQFVYDKTNVDLVPDLKGTEVAIKFDTSTTPAGQRCVLKVELLSEDDNKVYAKGATYVNGIGWTKTTLKLTDYSIKNSLYLSSSQGQHYYYRASIKCPNFDTQSSTLNVLLSWPVQPKTLPTSVQANQPVGTMIQWENLLPISRLGAFQGVVAVWNSSKTALVDPSHYGKVQRVADLLESIGYTHSRMVAWDEGLQDYGPLYHVFNDTVPNDPTGKGDLSVKYFADLIRFIVLPGVSVLSDREANNLNIWAKSDNFTDMAIVSTEGCPGRWDEKGNEKPDRMNWIFGTNGVVKPTSLDSKLVISNENHPTTYSVGAKTFDVKSGSLLSTGVSGPYVSAQGSLTQSDGSSVPAMIVNQLSDRTKAMIFNFDATDDGSSKNLNLKALWSGVSKWMHTNSGIYKMRWEAKCRNESIGSTETWITAGTGSQVVQLTPSESCSDKDLQFYGLMYYWNDTDPWQPSQNKGYFTSDNDDFEFTEVASSAGSLKQWCSMLIVVIVTVLLF</sequence>
<evidence type="ECO:0000313" key="1">
    <source>
        <dbReference type="EMBL" id="KAL0488457.1"/>
    </source>
</evidence>
<evidence type="ECO:0000313" key="2">
    <source>
        <dbReference type="Proteomes" id="UP001431209"/>
    </source>
</evidence>
<dbReference type="EMBL" id="JAOPGA020001439">
    <property type="protein sequence ID" value="KAL0488457.1"/>
    <property type="molecule type" value="Genomic_DNA"/>
</dbReference>
<dbReference type="Proteomes" id="UP001431209">
    <property type="component" value="Unassembled WGS sequence"/>
</dbReference>
<gene>
    <name evidence="1" type="ORF">AKO1_015620</name>
</gene>
<comment type="caution">
    <text evidence="1">The sequence shown here is derived from an EMBL/GenBank/DDBJ whole genome shotgun (WGS) entry which is preliminary data.</text>
</comment>
<proteinExistence type="predicted"/>
<organism evidence="1 2">
    <name type="scientific">Acrasis kona</name>
    <dbReference type="NCBI Taxonomy" id="1008807"/>
    <lineage>
        <taxon>Eukaryota</taxon>
        <taxon>Discoba</taxon>
        <taxon>Heterolobosea</taxon>
        <taxon>Tetramitia</taxon>
        <taxon>Eutetramitia</taxon>
        <taxon>Acrasidae</taxon>
        <taxon>Acrasis</taxon>
    </lineage>
</organism>
<reference evidence="1 2" key="1">
    <citation type="submission" date="2024-03" db="EMBL/GenBank/DDBJ databases">
        <title>The Acrasis kona genome and developmental transcriptomes reveal deep origins of eukaryotic multicellular pathways.</title>
        <authorList>
            <person name="Sheikh S."/>
            <person name="Fu C.-J."/>
            <person name="Brown M.W."/>
            <person name="Baldauf S.L."/>
        </authorList>
    </citation>
    <scope>NUCLEOTIDE SEQUENCE [LARGE SCALE GENOMIC DNA]</scope>
    <source>
        <strain evidence="1 2">ATCC MYA-3509</strain>
    </source>
</reference>
<keyword evidence="2" id="KW-1185">Reference proteome</keyword>
<accession>A0AAW2ZGL5</accession>
<dbReference type="AlphaFoldDB" id="A0AAW2ZGL5"/>
<name>A0AAW2ZGL5_9EUKA</name>